<evidence type="ECO:0000313" key="2">
    <source>
        <dbReference type="EMBL" id="MCP2332560.1"/>
    </source>
</evidence>
<dbReference type="RefSeq" id="WP_026417523.1">
    <property type="nucleotide sequence ID" value="NZ_AUBJ02000001.1"/>
</dbReference>
<reference evidence="2 3" key="2">
    <citation type="submission" date="2022-06" db="EMBL/GenBank/DDBJ databases">
        <title>Genomic Encyclopedia of Type Strains, Phase I: the one thousand microbial genomes (KMG-I) project.</title>
        <authorList>
            <person name="Kyrpides N."/>
        </authorList>
    </citation>
    <scope>NUCLEOTIDE SEQUENCE [LARGE SCALE GENOMIC DNA]</scope>
    <source>
        <strain evidence="2 3">DSM 43889</strain>
    </source>
</reference>
<organism evidence="2 3">
    <name type="scientific">Actinoalloteichus caeruleus DSM 43889</name>
    <dbReference type="NCBI Taxonomy" id="1120930"/>
    <lineage>
        <taxon>Bacteria</taxon>
        <taxon>Bacillati</taxon>
        <taxon>Actinomycetota</taxon>
        <taxon>Actinomycetes</taxon>
        <taxon>Pseudonocardiales</taxon>
        <taxon>Pseudonocardiaceae</taxon>
        <taxon>Actinoalloteichus</taxon>
        <taxon>Actinoalloteichus cyanogriseus</taxon>
    </lineage>
</organism>
<proteinExistence type="predicted"/>
<dbReference type="EMBL" id="AUBJ02000001">
    <property type="protein sequence ID" value="MCP2332560.1"/>
    <property type="molecule type" value="Genomic_DNA"/>
</dbReference>
<name>A0ABT1JJ69_ACTCY</name>
<evidence type="ECO:0000256" key="1">
    <source>
        <dbReference type="SAM" id="Phobius"/>
    </source>
</evidence>
<keyword evidence="1" id="KW-1133">Transmembrane helix</keyword>
<feature type="transmembrane region" description="Helical" evidence="1">
    <location>
        <begin position="168"/>
        <end position="187"/>
    </location>
</feature>
<reference evidence="2 3" key="1">
    <citation type="submission" date="2013-07" db="EMBL/GenBank/DDBJ databases">
        <authorList>
            <consortium name="DOE Joint Genome Institute"/>
            <person name="Reeve W."/>
            <person name="Huntemann M."/>
            <person name="Han J."/>
            <person name="Chen A."/>
            <person name="Kyrpides N."/>
            <person name="Mavromatis K."/>
            <person name="Markowitz V."/>
            <person name="Palaniappan K."/>
            <person name="Ivanova N."/>
            <person name="Schaumberg A."/>
            <person name="Pati A."/>
            <person name="Liolios K."/>
            <person name="Nordberg H.P."/>
            <person name="Cantor M.N."/>
            <person name="Hua S.X."/>
            <person name="Woyke T."/>
        </authorList>
    </citation>
    <scope>NUCLEOTIDE SEQUENCE [LARGE SCALE GENOMIC DNA]</scope>
    <source>
        <strain evidence="2 3">DSM 43889</strain>
    </source>
</reference>
<dbReference type="Proteomes" id="UP000791080">
    <property type="component" value="Unassembled WGS sequence"/>
</dbReference>
<comment type="caution">
    <text evidence="2">The sequence shown here is derived from an EMBL/GenBank/DDBJ whole genome shotgun (WGS) entry which is preliminary data.</text>
</comment>
<evidence type="ECO:0008006" key="4">
    <source>
        <dbReference type="Google" id="ProtNLM"/>
    </source>
</evidence>
<keyword evidence="3" id="KW-1185">Reference proteome</keyword>
<feature type="transmembrane region" description="Helical" evidence="1">
    <location>
        <begin position="199"/>
        <end position="221"/>
    </location>
</feature>
<gene>
    <name evidence="2" type="ORF">G443_002830</name>
</gene>
<keyword evidence="1" id="KW-0812">Transmembrane</keyword>
<keyword evidence="1" id="KW-0472">Membrane</keyword>
<evidence type="ECO:0000313" key="3">
    <source>
        <dbReference type="Proteomes" id="UP000791080"/>
    </source>
</evidence>
<protein>
    <recommendedName>
        <fullName evidence="4">WXG100 family type VII secretion target</fullName>
    </recommendedName>
</protein>
<sequence length="240" mass="25200">MAASSPAEVLTAPEAEEVMPTWAEKVLGFTDWFSITHYIRMGCKELLGVDPVTELGEKIVGNWEEVGKAEAALNNLAEFHGAYADQLADLVPGLAWEGNAASAADDYFGRVAEALREQRTVIAEAAEGFGELKRAIYFQLKALENIISALVDLVIELIFEALGGATGLFTAGTTTAVAIAAAVYTIGKALAKWAQAIEAIGLMITAVYALTGIVQGLTASLNLEETVPLPGAGYTHPGGS</sequence>
<accession>A0ABT1JJ69</accession>